<dbReference type="Gene3D" id="3.30.1330.200">
    <property type="match status" value="1"/>
</dbReference>
<dbReference type="SUPFAM" id="SSF64438">
    <property type="entry name" value="CNF1/YfiH-like putative cysteine hydrolases"/>
    <property type="match status" value="1"/>
</dbReference>
<dbReference type="Pfam" id="PF03975">
    <property type="entry name" value="CheD"/>
    <property type="match status" value="1"/>
</dbReference>
<organism evidence="3 4">
    <name type="scientific">Aquabacterium commune</name>
    <dbReference type="NCBI Taxonomy" id="70586"/>
    <lineage>
        <taxon>Bacteria</taxon>
        <taxon>Pseudomonadati</taxon>
        <taxon>Pseudomonadota</taxon>
        <taxon>Betaproteobacteria</taxon>
        <taxon>Burkholderiales</taxon>
        <taxon>Aquabacterium</taxon>
    </lineage>
</organism>
<evidence type="ECO:0000256" key="2">
    <source>
        <dbReference type="ARBA" id="ARBA00022801"/>
    </source>
</evidence>
<proteinExistence type="predicted"/>
<name>A0A4R6R4R6_9BURK</name>
<gene>
    <name evidence="3" type="ORF">EV672_110106</name>
</gene>
<dbReference type="InterPro" id="IPR011324">
    <property type="entry name" value="Cytotoxic_necrot_fac-like_cat"/>
</dbReference>
<accession>A0A4R6R4R6</accession>
<keyword evidence="4" id="KW-1185">Reference proteome</keyword>
<dbReference type="PANTHER" id="PTHR35147:SF1">
    <property type="entry name" value="CHEMORECEPTOR GLUTAMINE DEAMIDASE CHED-RELATED"/>
    <property type="match status" value="1"/>
</dbReference>
<protein>
    <submittedName>
        <fullName evidence="3">Chemotaxis protein CheD</fullName>
    </submittedName>
</protein>
<dbReference type="EMBL" id="SNXW01000010">
    <property type="protein sequence ID" value="TDP80891.1"/>
    <property type="molecule type" value="Genomic_DNA"/>
</dbReference>
<dbReference type="OrthoDB" id="9807202at2"/>
<keyword evidence="1" id="KW-0145">Chemotaxis</keyword>
<dbReference type="Proteomes" id="UP000294593">
    <property type="component" value="Unassembled WGS sequence"/>
</dbReference>
<dbReference type="RefSeq" id="WP_133610902.1">
    <property type="nucleotide sequence ID" value="NZ_SNXW01000010.1"/>
</dbReference>
<dbReference type="InterPro" id="IPR038592">
    <property type="entry name" value="CheD-like_sf"/>
</dbReference>
<comment type="caution">
    <text evidence="3">The sequence shown here is derived from an EMBL/GenBank/DDBJ whole genome shotgun (WGS) entry which is preliminary data.</text>
</comment>
<evidence type="ECO:0000256" key="1">
    <source>
        <dbReference type="ARBA" id="ARBA00022500"/>
    </source>
</evidence>
<keyword evidence="2" id="KW-0378">Hydrolase</keyword>
<dbReference type="GO" id="GO:0050568">
    <property type="term" value="F:protein-glutamine glutaminase activity"/>
    <property type="evidence" value="ECO:0007669"/>
    <property type="project" value="InterPro"/>
</dbReference>
<reference evidence="3 4" key="1">
    <citation type="submission" date="2019-03" db="EMBL/GenBank/DDBJ databases">
        <title>Genomic Encyclopedia of Type Strains, Phase IV (KMG-IV): sequencing the most valuable type-strain genomes for metagenomic binning, comparative biology and taxonomic classification.</title>
        <authorList>
            <person name="Goeker M."/>
        </authorList>
    </citation>
    <scope>NUCLEOTIDE SEQUENCE [LARGE SCALE GENOMIC DNA]</scope>
    <source>
        <strain evidence="3 4">DSM 11901</strain>
    </source>
</reference>
<dbReference type="PANTHER" id="PTHR35147">
    <property type="entry name" value="CHEMORECEPTOR GLUTAMINE DEAMIDASE CHED-RELATED"/>
    <property type="match status" value="1"/>
</dbReference>
<dbReference type="InterPro" id="IPR005659">
    <property type="entry name" value="Chemorcpt_Glu_NH3ase_CheD"/>
</dbReference>
<evidence type="ECO:0000313" key="3">
    <source>
        <dbReference type="EMBL" id="TDP80891.1"/>
    </source>
</evidence>
<dbReference type="AlphaFoldDB" id="A0A4R6R4R6"/>
<evidence type="ECO:0000313" key="4">
    <source>
        <dbReference type="Proteomes" id="UP000294593"/>
    </source>
</evidence>
<dbReference type="CDD" id="cd16352">
    <property type="entry name" value="CheD"/>
    <property type="match status" value="1"/>
</dbReference>
<dbReference type="GO" id="GO:0006935">
    <property type="term" value="P:chemotaxis"/>
    <property type="evidence" value="ECO:0007669"/>
    <property type="project" value="UniProtKB-KW"/>
</dbReference>
<sequence>MKSATLSRDRLCAQPDAAFTAASALPTLVIHPGDVVCVNEGTAVQTLLGSCVAICMVDAGHTVGAMCHYVHCASPRPGHDKDATFAEVAMQRMFAELRSRGVDPLACEAYVCGGGAMRLQGLEGAPSVGSRNVAWARQFLAAQGVLTHEVSVGGGACYRKVHWRVGQGAPVVRVLPIEGQG</sequence>